<comment type="caution">
    <text evidence="2">The sequence shown here is derived from an EMBL/GenBank/DDBJ whole genome shotgun (WGS) entry which is preliminary data.</text>
</comment>
<reference evidence="2" key="1">
    <citation type="submission" date="2023-03" db="EMBL/GenBank/DDBJ databases">
        <title>Massive genome expansion in bonnet fungi (Mycena s.s.) driven by repeated elements and novel gene families across ecological guilds.</title>
        <authorList>
            <consortium name="Lawrence Berkeley National Laboratory"/>
            <person name="Harder C.B."/>
            <person name="Miyauchi S."/>
            <person name="Viragh M."/>
            <person name="Kuo A."/>
            <person name="Thoen E."/>
            <person name="Andreopoulos B."/>
            <person name="Lu D."/>
            <person name="Skrede I."/>
            <person name="Drula E."/>
            <person name="Henrissat B."/>
            <person name="Morin E."/>
            <person name="Kohler A."/>
            <person name="Barry K."/>
            <person name="LaButti K."/>
            <person name="Morin E."/>
            <person name="Salamov A."/>
            <person name="Lipzen A."/>
            <person name="Mereny Z."/>
            <person name="Hegedus B."/>
            <person name="Baldrian P."/>
            <person name="Stursova M."/>
            <person name="Weitz H."/>
            <person name="Taylor A."/>
            <person name="Grigoriev I.V."/>
            <person name="Nagy L.G."/>
            <person name="Martin F."/>
            <person name="Kauserud H."/>
        </authorList>
    </citation>
    <scope>NUCLEOTIDE SEQUENCE</scope>
    <source>
        <strain evidence="2">CBHHK182m</strain>
    </source>
</reference>
<evidence type="ECO:0000313" key="2">
    <source>
        <dbReference type="EMBL" id="KAJ7723393.1"/>
    </source>
</evidence>
<name>A0AAD7HMN6_9AGAR</name>
<dbReference type="EMBL" id="JARKIB010000211">
    <property type="protein sequence ID" value="KAJ7723393.1"/>
    <property type="molecule type" value="Genomic_DNA"/>
</dbReference>
<proteinExistence type="predicted"/>
<dbReference type="Proteomes" id="UP001215598">
    <property type="component" value="Unassembled WGS sequence"/>
</dbReference>
<organism evidence="2 3">
    <name type="scientific">Mycena metata</name>
    <dbReference type="NCBI Taxonomy" id="1033252"/>
    <lineage>
        <taxon>Eukaryota</taxon>
        <taxon>Fungi</taxon>
        <taxon>Dikarya</taxon>
        <taxon>Basidiomycota</taxon>
        <taxon>Agaricomycotina</taxon>
        <taxon>Agaricomycetes</taxon>
        <taxon>Agaricomycetidae</taxon>
        <taxon>Agaricales</taxon>
        <taxon>Marasmiineae</taxon>
        <taxon>Mycenaceae</taxon>
        <taxon>Mycena</taxon>
    </lineage>
</organism>
<feature type="region of interest" description="Disordered" evidence="1">
    <location>
        <begin position="1"/>
        <end position="22"/>
    </location>
</feature>
<evidence type="ECO:0000313" key="3">
    <source>
        <dbReference type="Proteomes" id="UP001215598"/>
    </source>
</evidence>
<protein>
    <submittedName>
        <fullName evidence="2">Uncharacterized protein</fullName>
    </submittedName>
</protein>
<keyword evidence="3" id="KW-1185">Reference proteome</keyword>
<sequence length="255" mass="27145">MQLPTNPLPECYPDQPQSETATDTCSAAGIERDPGLCSVRHNGFDTTADNAIQSFNTTFVVPPLPTSFDSQIMFLSANIRPLDVNGVPFGNLRAALQYGGSGIAGTGPFWTYALQLEVPGEGFFQITIGGANITLDVGQRIDSFIVADPALAVEFPGDNWYIAGFDNIPDSPTIEVGWEVLPQVVALQLEEEGVSGPSDYPAGSFVFEQINLNLTTGPPAALYWNTSGDPATDVQVKVDVEGSRDAQVSIIFPSA</sequence>
<evidence type="ECO:0000256" key="1">
    <source>
        <dbReference type="SAM" id="MobiDB-lite"/>
    </source>
</evidence>
<accession>A0AAD7HMN6</accession>
<dbReference type="AlphaFoldDB" id="A0AAD7HMN6"/>
<gene>
    <name evidence="2" type="ORF">B0H16DRAFT_340956</name>
</gene>